<evidence type="ECO:0000313" key="2">
    <source>
        <dbReference type="EMBL" id="RRT67700.1"/>
    </source>
</evidence>
<dbReference type="EMBL" id="AMZH03004941">
    <property type="protein sequence ID" value="RRT67700.1"/>
    <property type="molecule type" value="Genomic_DNA"/>
</dbReference>
<dbReference type="InterPro" id="IPR039619">
    <property type="entry name" value="MAKR2/5"/>
</dbReference>
<dbReference type="Proteomes" id="UP000287651">
    <property type="component" value="Unassembled WGS sequence"/>
</dbReference>
<dbReference type="GO" id="GO:0005886">
    <property type="term" value="C:plasma membrane"/>
    <property type="evidence" value="ECO:0007669"/>
    <property type="project" value="InterPro"/>
</dbReference>
<reference evidence="2 3" key="1">
    <citation type="journal article" date="2014" name="Agronomy (Basel)">
        <title>A Draft Genome Sequence for Ensete ventricosum, the Drought-Tolerant Tree Against Hunger.</title>
        <authorList>
            <person name="Harrison J."/>
            <person name="Moore K.A."/>
            <person name="Paszkiewicz K."/>
            <person name="Jones T."/>
            <person name="Grant M."/>
            <person name="Ambacheew D."/>
            <person name="Muzemil S."/>
            <person name="Studholme D.J."/>
        </authorList>
    </citation>
    <scope>NUCLEOTIDE SEQUENCE [LARGE SCALE GENOMIC DNA]</scope>
</reference>
<dbReference type="PANTHER" id="PTHR33929:SF7">
    <property type="entry name" value="OS05G0584400 PROTEIN"/>
    <property type="match status" value="1"/>
</dbReference>
<evidence type="ECO:0000313" key="3">
    <source>
        <dbReference type="Proteomes" id="UP000287651"/>
    </source>
</evidence>
<gene>
    <name evidence="2" type="ORF">B296_00026798</name>
</gene>
<evidence type="ECO:0000256" key="1">
    <source>
        <dbReference type="SAM" id="MobiDB-lite"/>
    </source>
</evidence>
<protein>
    <submittedName>
        <fullName evidence="2">Uncharacterized protein</fullName>
    </submittedName>
</protein>
<dbReference type="AlphaFoldDB" id="A0A426ZUR4"/>
<name>A0A426ZUR4_ENSVE</name>
<organism evidence="2 3">
    <name type="scientific">Ensete ventricosum</name>
    <name type="common">Abyssinian banana</name>
    <name type="synonym">Musa ensete</name>
    <dbReference type="NCBI Taxonomy" id="4639"/>
    <lineage>
        <taxon>Eukaryota</taxon>
        <taxon>Viridiplantae</taxon>
        <taxon>Streptophyta</taxon>
        <taxon>Embryophyta</taxon>
        <taxon>Tracheophyta</taxon>
        <taxon>Spermatophyta</taxon>
        <taxon>Magnoliopsida</taxon>
        <taxon>Liliopsida</taxon>
        <taxon>Zingiberales</taxon>
        <taxon>Musaceae</taxon>
        <taxon>Ensete</taxon>
    </lineage>
</organism>
<accession>A0A426ZUR4</accession>
<proteinExistence type="predicted"/>
<comment type="caution">
    <text evidence="2">The sequence shown here is derived from an EMBL/GenBank/DDBJ whole genome shotgun (WGS) entry which is preliminary data.</text>
</comment>
<dbReference type="PANTHER" id="PTHR33929">
    <property type="entry name" value="MEMBRANE-ASSOCIATED KINASE REGULATOR 2-RELATED"/>
    <property type="match status" value="1"/>
</dbReference>
<feature type="region of interest" description="Disordered" evidence="1">
    <location>
        <begin position="241"/>
        <end position="261"/>
    </location>
</feature>
<feature type="region of interest" description="Disordered" evidence="1">
    <location>
        <begin position="334"/>
        <end position="360"/>
    </location>
</feature>
<sequence length="570" mass="62558">MRKLAYCRGEWERLEDGSRSTFRGTNSSHHRLPWMEAGGSDPVASSYPLFWWIPAVPVFCTEKDGQPRATYVIDSKDFLESCSMNARQYPNAVRGLSRVAGLSLSSRSTARLPEVKYDTASLPSFTVVKTTLFGVAAQATGGSRRKVPIFSSSSLIRIYLWCHCRRCCGASALFEVASRSSAGGPPLKHAMELLRLLAHDGKHGGGAPSPATRPADLCPDNDDGPFFDLDLALPLREDADLHRENRQSSTDADSEDDDGARVFLDGGGSRLRDPVLSLYPSGGLFLKGRLLPLEPSSLRVFAASELPKSTKSQVPAFLLKSAARVRAFKMGCHRRSKSASPELNPAASPVTASTSPRQKHHNNIHVKAIAEEAPPVSLFARENISRSSSSRSSARIRIDDALPASDEKKLPWDVLRRYLDKLKPLYTRISKRRFSEPLRPVGEGAEADGEDRRRVAESIAASFNGPLKPQDGNTLAGHKVVSRRLRKSRSASTAGRQDDFLMEQQDGIQSAIAHCKRSFNRGTYNSFRVRGTRGRRVLCTTIDHWIAFSMALATVTSSSNDPLSCFACTQ</sequence>